<dbReference type="AlphaFoldDB" id="A0A072TFH1"/>
<dbReference type="Gramene" id="rna2756">
    <property type="protein sequence ID" value="RHN79060.1"/>
    <property type="gene ID" value="gene2756"/>
</dbReference>
<dbReference type="Proteomes" id="UP000265566">
    <property type="component" value="Chromosome 1"/>
</dbReference>
<gene>
    <name evidence="1" type="ORF">MTR_0421s0020</name>
    <name evidence="2" type="ORF">MtrunA17_Chr1g0172801</name>
</gene>
<dbReference type="HOGENOM" id="CLU_2213883_0_0_1"/>
<reference evidence="1 4" key="2">
    <citation type="journal article" date="2014" name="BMC Genomics">
        <title>An improved genome release (version Mt4.0) for the model legume Medicago truncatula.</title>
        <authorList>
            <person name="Tang H."/>
            <person name="Krishnakumar V."/>
            <person name="Bidwell S."/>
            <person name="Rosen B."/>
            <person name="Chan A."/>
            <person name="Zhou S."/>
            <person name="Gentzbittel L."/>
            <person name="Childs K.L."/>
            <person name="Yandell M."/>
            <person name="Gundlach H."/>
            <person name="Mayer K.F."/>
            <person name="Schwartz D.C."/>
            <person name="Town C.D."/>
        </authorList>
    </citation>
    <scope>GENOME REANNOTATION</scope>
    <source>
        <strain evidence="1">A17</strain>
        <strain evidence="3 4">cv. Jemalong A17</strain>
    </source>
</reference>
<reference evidence="3" key="3">
    <citation type="submission" date="2015-06" db="UniProtKB">
        <authorList>
            <consortium name="EnsemblPlants"/>
        </authorList>
    </citation>
    <scope>IDENTIFICATION</scope>
    <source>
        <strain evidence="3">cv. Jemalong A17</strain>
    </source>
</reference>
<dbReference type="EnsemblPlants" id="KEH15946">
    <property type="protein sequence ID" value="KEH15946"/>
    <property type="gene ID" value="MTR_0421s0020"/>
</dbReference>
<reference evidence="1 4" key="1">
    <citation type="journal article" date="2011" name="Nature">
        <title>The Medicago genome provides insight into the evolution of rhizobial symbioses.</title>
        <authorList>
            <person name="Young N.D."/>
            <person name="Debelle F."/>
            <person name="Oldroyd G.E."/>
            <person name="Geurts R."/>
            <person name="Cannon S.B."/>
            <person name="Udvardi M.K."/>
            <person name="Benedito V.A."/>
            <person name="Mayer K.F."/>
            <person name="Gouzy J."/>
            <person name="Schoof H."/>
            <person name="Van de Peer Y."/>
            <person name="Proost S."/>
            <person name="Cook D.R."/>
            <person name="Meyers B.C."/>
            <person name="Spannagl M."/>
            <person name="Cheung F."/>
            <person name="De Mita S."/>
            <person name="Krishnakumar V."/>
            <person name="Gundlach H."/>
            <person name="Zhou S."/>
            <person name="Mudge J."/>
            <person name="Bharti A.K."/>
            <person name="Murray J.D."/>
            <person name="Naoumkina M.A."/>
            <person name="Rosen B."/>
            <person name="Silverstein K.A."/>
            <person name="Tang H."/>
            <person name="Rombauts S."/>
            <person name="Zhao P.X."/>
            <person name="Zhou P."/>
            <person name="Barbe V."/>
            <person name="Bardou P."/>
            <person name="Bechner M."/>
            <person name="Bellec A."/>
            <person name="Berger A."/>
            <person name="Berges H."/>
            <person name="Bidwell S."/>
            <person name="Bisseling T."/>
            <person name="Choisne N."/>
            <person name="Couloux A."/>
            <person name="Denny R."/>
            <person name="Deshpande S."/>
            <person name="Dai X."/>
            <person name="Doyle J.J."/>
            <person name="Dudez A.M."/>
            <person name="Farmer A.D."/>
            <person name="Fouteau S."/>
            <person name="Franken C."/>
            <person name="Gibelin C."/>
            <person name="Gish J."/>
            <person name="Goldstein S."/>
            <person name="Gonzalez A.J."/>
            <person name="Green P.J."/>
            <person name="Hallab A."/>
            <person name="Hartog M."/>
            <person name="Hua A."/>
            <person name="Humphray S.J."/>
            <person name="Jeong D.H."/>
            <person name="Jing Y."/>
            <person name="Jocker A."/>
            <person name="Kenton S.M."/>
            <person name="Kim D.J."/>
            <person name="Klee K."/>
            <person name="Lai H."/>
            <person name="Lang C."/>
            <person name="Lin S."/>
            <person name="Macmil S.L."/>
            <person name="Magdelenat G."/>
            <person name="Matthews L."/>
            <person name="McCorrison J."/>
            <person name="Monaghan E.L."/>
            <person name="Mun J.H."/>
            <person name="Najar F.Z."/>
            <person name="Nicholson C."/>
            <person name="Noirot C."/>
            <person name="O'Bleness M."/>
            <person name="Paule C.R."/>
            <person name="Poulain J."/>
            <person name="Prion F."/>
            <person name="Qin B."/>
            <person name="Qu C."/>
            <person name="Retzel E.F."/>
            <person name="Riddle C."/>
            <person name="Sallet E."/>
            <person name="Samain S."/>
            <person name="Samson N."/>
            <person name="Sanders I."/>
            <person name="Saurat O."/>
            <person name="Scarpelli C."/>
            <person name="Schiex T."/>
            <person name="Segurens B."/>
            <person name="Severin A.J."/>
            <person name="Sherrier D.J."/>
            <person name="Shi R."/>
            <person name="Sims S."/>
            <person name="Singer S.R."/>
            <person name="Sinharoy S."/>
            <person name="Sterck L."/>
            <person name="Viollet A."/>
            <person name="Wang B.B."/>
            <person name="Wang K."/>
            <person name="Wang M."/>
            <person name="Wang X."/>
            <person name="Warfsmann J."/>
            <person name="Weissenbach J."/>
            <person name="White D.D."/>
            <person name="White J.D."/>
            <person name="Wiley G.B."/>
            <person name="Wincker P."/>
            <person name="Xing Y."/>
            <person name="Yang L."/>
            <person name="Yao Z."/>
            <person name="Ying F."/>
            <person name="Zhai J."/>
            <person name="Zhou L."/>
            <person name="Zuber A."/>
            <person name="Denarie J."/>
            <person name="Dixon R.A."/>
            <person name="May G.D."/>
            <person name="Schwartz D.C."/>
            <person name="Rogers J."/>
            <person name="Quetier F."/>
            <person name="Town C.D."/>
            <person name="Roe B.A."/>
        </authorList>
    </citation>
    <scope>NUCLEOTIDE SEQUENCE [LARGE SCALE GENOMIC DNA]</scope>
    <source>
        <strain evidence="1">A17</strain>
        <strain evidence="3 4">cv. Jemalong A17</strain>
    </source>
</reference>
<reference evidence="2" key="4">
    <citation type="journal article" date="2018" name="Nat. Plants">
        <title>Whole-genome landscape of Medicago truncatula symbiotic genes.</title>
        <authorList>
            <person name="Pecrix Y."/>
            <person name="Gamas P."/>
            <person name="Carrere S."/>
        </authorList>
    </citation>
    <scope>NUCLEOTIDE SEQUENCE</scope>
    <source>
        <tissue evidence="2">Leaves</tissue>
    </source>
</reference>
<accession>A0A072TFH1</accession>
<evidence type="ECO:0000313" key="1">
    <source>
        <dbReference type="EMBL" id="KEH15946.1"/>
    </source>
</evidence>
<protein>
    <submittedName>
        <fullName evidence="1 3">Uncharacterized protein</fullName>
    </submittedName>
</protein>
<evidence type="ECO:0000313" key="2">
    <source>
        <dbReference type="EMBL" id="RHN79060.1"/>
    </source>
</evidence>
<keyword evidence="4" id="KW-1185">Reference proteome</keyword>
<dbReference type="EMBL" id="PSQE01000001">
    <property type="protein sequence ID" value="RHN79060.1"/>
    <property type="molecule type" value="Genomic_DNA"/>
</dbReference>
<name>A0A072TFH1_MEDTR</name>
<organism evidence="1 4">
    <name type="scientific">Medicago truncatula</name>
    <name type="common">Barrel medic</name>
    <name type="synonym">Medicago tribuloides</name>
    <dbReference type="NCBI Taxonomy" id="3880"/>
    <lineage>
        <taxon>Eukaryota</taxon>
        <taxon>Viridiplantae</taxon>
        <taxon>Streptophyta</taxon>
        <taxon>Embryophyta</taxon>
        <taxon>Tracheophyta</taxon>
        <taxon>Spermatophyta</taxon>
        <taxon>Magnoliopsida</taxon>
        <taxon>eudicotyledons</taxon>
        <taxon>Gunneridae</taxon>
        <taxon>Pentapetalae</taxon>
        <taxon>rosids</taxon>
        <taxon>fabids</taxon>
        <taxon>Fabales</taxon>
        <taxon>Fabaceae</taxon>
        <taxon>Papilionoideae</taxon>
        <taxon>50 kb inversion clade</taxon>
        <taxon>NPAAA clade</taxon>
        <taxon>Hologalegina</taxon>
        <taxon>IRL clade</taxon>
        <taxon>Trifolieae</taxon>
        <taxon>Medicago</taxon>
    </lineage>
</organism>
<dbReference type="EMBL" id="KL403146">
    <property type="protein sequence ID" value="KEH15946.1"/>
    <property type="molecule type" value="Genomic_DNA"/>
</dbReference>
<evidence type="ECO:0000313" key="4">
    <source>
        <dbReference type="Proteomes" id="UP000002051"/>
    </source>
</evidence>
<evidence type="ECO:0000313" key="3">
    <source>
        <dbReference type="EnsemblPlants" id="KEH15946"/>
    </source>
</evidence>
<dbReference type="Proteomes" id="UP000002051">
    <property type="component" value="Unassembled WGS sequence"/>
</dbReference>
<sequence length="107" mass="12093">MQGSISKSDESAGTNDTFKLLYNTEEFTKSSSDDLKLISFVKSVNAFNAMSLLQKKYPHSFTFTERVFSLSTHTLSLIELYQIEEAHLDLESSDPKFQLLSLVTQTT</sequence>
<proteinExistence type="predicted"/>